<dbReference type="Proteomes" id="UP000034581">
    <property type="component" value="Unassembled WGS sequence"/>
</dbReference>
<dbReference type="EMBL" id="LBQB01000003">
    <property type="protein sequence ID" value="KKP69794.1"/>
    <property type="molecule type" value="Genomic_DNA"/>
</dbReference>
<dbReference type="AlphaFoldDB" id="A0A0G0BJX0"/>
<dbReference type="SUPFAM" id="SSF53756">
    <property type="entry name" value="UDP-Glycosyltransferase/glycogen phosphorylase"/>
    <property type="match status" value="1"/>
</dbReference>
<dbReference type="PANTHER" id="PTHR45947:SF3">
    <property type="entry name" value="SULFOQUINOVOSYL TRANSFERASE SQD2"/>
    <property type="match status" value="1"/>
</dbReference>
<dbReference type="InterPro" id="IPR028098">
    <property type="entry name" value="Glyco_trans_4-like_N"/>
</dbReference>
<feature type="domain" description="Glycosyltransferase subfamily 4-like N-terminal" evidence="2">
    <location>
        <begin position="15"/>
        <end position="181"/>
    </location>
</feature>
<dbReference type="InterPro" id="IPR001296">
    <property type="entry name" value="Glyco_trans_1"/>
</dbReference>
<dbReference type="PANTHER" id="PTHR45947">
    <property type="entry name" value="SULFOQUINOVOSYL TRANSFERASE SQD2"/>
    <property type="match status" value="1"/>
</dbReference>
<accession>A0A0G0BJX0</accession>
<evidence type="ECO:0000313" key="3">
    <source>
        <dbReference type="EMBL" id="KKP69794.1"/>
    </source>
</evidence>
<dbReference type="Pfam" id="PF00534">
    <property type="entry name" value="Glycos_transf_1"/>
    <property type="match status" value="1"/>
</dbReference>
<proteinExistence type="predicted"/>
<protein>
    <submittedName>
        <fullName evidence="3">Glycosyltransferase, group 1 family protein</fullName>
    </submittedName>
</protein>
<name>A0A0G0BJX0_UNCC3</name>
<dbReference type="STRING" id="1618350.UR67_C0003G0072"/>
<dbReference type="Gene3D" id="3.40.50.2000">
    <property type="entry name" value="Glycogen Phosphorylase B"/>
    <property type="match status" value="2"/>
</dbReference>
<evidence type="ECO:0000259" key="1">
    <source>
        <dbReference type="Pfam" id="PF00534"/>
    </source>
</evidence>
<reference evidence="3 4" key="1">
    <citation type="journal article" date="2015" name="Nature">
        <title>rRNA introns, odd ribosomes, and small enigmatic genomes across a large radiation of phyla.</title>
        <authorList>
            <person name="Brown C.T."/>
            <person name="Hug L.A."/>
            <person name="Thomas B.C."/>
            <person name="Sharon I."/>
            <person name="Castelle C.J."/>
            <person name="Singh A."/>
            <person name="Wilkins M.J."/>
            <person name="Williams K.H."/>
            <person name="Banfield J.F."/>
        </authorList>
    </citation>
    <scope>NUCLEOTIDE SEQUENCE [LARGE SCALE GENOMIC DNA]</scope>
</reference>
<organism evidence="3 4">
    <name type="scientific">candidate division CPR3 bacterium GW2011_GWF2_35_18</name>
    <dbReference type="NCBI Taxonomy" id="1618350"/>
    <lineage>
        <taxon>Bacteria</taxon>
        <taxon>Bacteria division CPR3</taxon>
    </lineage>
</organism>
<evidence type="ECO:0000313" key="4">
    <source>
        <dbReference type="Proteomes" id="UP000034581"/>
    </source>
</evidence>
<evidence type="ECO:0000259" key="2">
    <source>
        <dbReference type="Pfam" id="PF13439"/>
    </source>
</evidence>
<feature type="domain" description="Glycosyl transferase family 1" evidence="1">
    <location>
        <begin position="188"/>
        <end position="355"/>
    </location>
</feature>
<dbReference type="InterPro" id="IPR050194">
    <property type="entry name" value="Glycosyltransferase_grp1"/>
</dbReference>
<sequence length="411" mass="47337">MRIYFIGQKGIPASYGGVEHHVEQLASRLAKKGHEVYVYCRPWYQNLVFQNKKVPKTYQKIKLLNNPSINTKNLDAITSTFTATMNVLTRKADVIHYHGIGPSSLLFIPKLLKTKSRIVATFHCKDYEHQKWSFLARSYLKFGEHVCVKIPNGTIAVSKTIQEYVREKYHKKITYIPNGVPLFTKEKAKNIKDWGLEKDKYILTVARLVKHKNIHTLIKAYQLLFPKPNKTNPKLVIVGGKADGSGQYEDYLKNLAKEDPNIIFTGFQTGETLAELFSNTYLYVHPSAAEGLPIAVLEAMAYSNCVLASNIPENLEPLSDFGFSFKVGNVDDLKEKLVNLLHKPKLIKETGEKARLYVRKKYSWDQIVEKTDEFYENLYHHNPKNLHPKEFATHHWDKIADLTEQYYTNML</sequence>
<dbReference type="Pfam" id="PF13439">
    <property type="entry name" value="Glyco_transf_4"/>
    <property type="match status" value="1"/>
</dbReference>
<gene>
    <name evidence="3" type="ORF">UR67_C0003G0072</name>
</gene>
<dbReference type="GO" id="GO:0016757">
    <property type="term" value="F:glycosyltransferase activity"/>
    <property type="evidence" value="ECO:0007669"/>
    <property type="project" value="InterPro"/>
</dbReference>
<dbReference type="CDD" id="cd03801">
    <property type="entry name" value="GT4_PimA-like"/>
    <property type="match status" value="1"/>
</dbReference>
<comment type="caution">
    <text evidence="3">The sequence shown here is derived from an EMBL/GenBank/DDBJ whole genome shotgun (WGS) entry which is preliminary data.</text>
</comment>
<keyword evidence="3" id="KW-0808">Transferase</keyword>